<dbReference type="Proteomes" id="UP000479475">
    <property type="component" value="Unassembled WGS sequence"/>
</dbReference>
<dbReference type="Pfam" id="PF08775">
    <property type="entry name" value="ParB"/>
    <property type="match status" value="1"/>
</dbReference>
<dbReference type="SMART" id="SM00470">
    <property type="entry name" value="ParB"/>
    <property type="match status" value="1"/>
</dbReference>
<dbReference type="AlphaFoldDB" id="A0A024HW68"/>
<dbReference type="EMBL" id="HG918041">
    <property type="protein sequence ID" value="CDM79874.1"/>
    <property type="molecule type" value="Genomic_DNA"/>
</dbReference>
<dbReference type="Proteomes" id="UP000196447">
    <property type="component" value="Unassembled WGS sequence"/>
</dbReference>
<geneLocation type="plasmid" evidence="4">
    <name>pKP64477b</name>
</geneLocation>
<reference evidence="7 9" key="2">
    <citation type="submission" date="2017-03" db="EMBL/GenBank/DDBJ databases">
        <authorList>
            <person name="Fouts D."/>
            <person name="Stalin M.J."/>
            <person name="Chen L."/>
            <person name="Wright M."/>
            <person name="Sutton G."/>
            <person name="Nguyen K."/>
            <person name="Vanduin D."/>
            <person name="Rojas L."/>
            <person name="Hujer A."/>
            <person name="Hujer K."/>
            <person name="Bonomo R."/>
            <person name="Kreiswirth B."/>
            <person name="Adams M."/>
        </authorList>
    </citation>
    <scope>NUCLEOTIDE SEQUENCE [LARGE SCALE GENOMIC DNA]</scope>
    <source>
        <strain evidence="7 9">39383</strain>
    </source>
</reference>
<name>A0A024HW68_KLEPN</name>
<dbReference type="GO" id="GO:0003677">
    <property type="term" value="F:DNA binding"/>
    <property type="evidence" value="ECO:0007669"/>
    <property type="project" value="UniProtKB-KW"/>
</dbReference>
<dbReference type="RefSeq" id="WP_004181814.1">
    <property type="nucleotide sequence ID" value="NZ_AP023338.1"/>
</dbReference>
<accession>A0A024HW68</accession>
<reference evidence="6 11" key="5">
    <citation type="submission" date="2020-02" db="EMBL/GenBank/DDBJ databases">
        <title>Klebsiella pneumoniae genome sequencing and assembly.</title>
        <authorList>
            <person name="Starkova P.S."/>
            <person name="Sulyan O.S."/>
            <person name="Likholetova D.V."/>
            <person name="Ageevets V.A."/>
            <person name="Lazareva I.V."/>
            <person name="Sopova J.V."/>
            <person name="Sidorenko S.V."/>
        </authorList>
    </citation>
    <scope>NUCLEOTIDE SEQUENCE [LARGE SCALE GENOMIC DNA]</scope>
    <source>
        <strain evidence="6 11">2429</strain>
    </source>
</reference>
<evidence type="ECO:0000259" key="3">
    <source>
        <dbReference type="SMART" id="SM00470"/>
    </source>
</evidence>
<dbReference type="Proteomes" id="UP000255239">
    <property type="component" value="Unassembled WGS sequence"/>
</dbReference>
<proteinExistence type="predicted"/>
<keyword evidence="5" id="KW-0614">Plasmid</keyword>
<evidence type="ECO:0000313" key="7">
    <source>
        <dbReference type="EMBL" id="OVF70664.1"/>
    </source>
</evidence>
<reference evidence="4" key="3">
    <citation type="submission" date="2017-05" db="EMBL/GenBank/DDBJ databases">
        <authorList>
            <person name="Song R."/>
            <person name="Chenine A.L."/>
            <person name="Ruprecht R.M."/>
        </authorList>
    </citation>
    <scope>NUCLEOTIDE SEQUENCE</scope>
    <source>
        <strain evidence="4">A64477</strain>
        <plasmid evidence="4">pKP64477b</plasmid>
    </source>
</reference>
<geneLocation type="plasmid" evidence="5">
    <name>pENVA</name>
</geneLocation>
<sequence>MSDVERGTSKDKYLTGNSKRTFVDQKSGLPPLRTSPTQKRLFTLANGRKVEARYVVVPGSEVANKTLVHELNPRNQEAVDDLSTREILPLIKENGVTTEAIAVYRDGQFYLIEGSRRRFCCIKCSVDLPLWAFDVEVSREDVDCIVNAAQTAKRFSYREVGIKYLEIMKNKGFKTNEELASYLNIGIESIRKRIQAAKISKELIRIFPDSEGIPNTYYSKLARIEKTANANNIPLTELTSEVGADDNKITNINDIEEVQKSILDGLHSVLSILCNDVNKPQKWTVTDIAAFDNKDTYARVKRSADGQKVSFEFKRIGQSTINEIERLIKVSISKAK</sequence>
<protein>
    <submittedName>
        <fullName evidence="4">Chromosome partitioning protein ParB</fullName>
    </submittedName>
    <submittedName>
        <fullName evidence="6">Peptide transporter</fullName>
    </submittedName>
    <submittedName>
        <fullName evidence="8">Plasmid partition parB protein</fullName>
    </submittedName>
    <submittedName>
        <fullName evidence="5">Plasmid partitioning protein B</fullName>
    </submittedName>
</protein>
<evidence type="ECO:0000256" key="1">
    <source>
        <dbReference type="ARBA" id="ARBA00023125"/>
    </source>
</evidence>
<dbReference type="PANTHER" id="PTHR38973">
    <property type="entry name" value="PLASMID PARTITIONING CONTROL PROTEIN-RELATED"/>
    <property type="match status" value="1"/>
</dbReference>
<evidence type="ECO:0000313" key="8">
    <source>
        <dbReference type="EMBL" id="STX11448.1"/>
    </source>
</evidence>
<feature type="region of interest" description="Disordered" evidence="2">
    <location>
        <begin position="1"/>
        <end position="34"/>
    </location>
</feature>
<dbReference type="SUPFAM" id="SSF110849">
    <property type="entry name" value="ParB/Sulfiredoxin"/>
    <property type="match status" value="1"/>
</dbReference>
<evidence type="ECO:0000313" key="4">
    <source>
        <dbReference type="EMBL" id="ASF81511.1"/>
    </source>
</evidence>
<dbReference type="EMBL" id="JAAKYD010000038">
    <property type="protein sequence ID" value="NGN75731.1"/>
    <property type="molecule type" value="Genomic_DNA"/>
</dbReference>
<dbReference type="EMBL" id="NDBK01000067">
    <property type="protein sequence ID" value="OVF70664.1"/>
    <property type="molecule type" value="Genomic_DNA"/>
</dbReference>
<dbReference type="InterPro" id="IPR036086">
    <property type="entry name" value="ParB/Sulfiredoxin_sf"/>
</dbReference>
<reference evidence="8 10" key="4">
    <citation type="submission" date="2018-06" db="EMBL/GenBank/DDBJ databases">
        <authorList>
            <consortium name="Pathogen Informatics"/>
            <person name="Doyle S."/>
        </authorList>
    </citation>
    <scope>NUCLEOTIDE SEQUENCE [LARGE SCALE GENOMIC DNA]</scope>
    <source>
        <strain evidence="8 10">NCTC11679</strain>
    </source>
</reference>
<feature type="domain" description="ParB-like N-terminal" evidence="3">
    <location>
        <begin position="60"/>
        <end position="150"/>
    </location>
</feature>
<evidence type="ECO:0000313" key="11">
    <source>
        <dbReference type="Proteomes" id="UP000479475"/>
    </source>
</evidence>
<dbReference type="CDD" id="cd16394">
    <property type="entry name" value="sopB_N"/>
    <property type="match status" value="1"/>
</dbReference>
<dbReference type="InterPro" id="IPR014884">
    <property type="entry name" value="ParB_fam_C"/>
</dbReference>
<dbReference type="PATRIC" id="fig|573.1664.peg.5932"/>
<dbReference type="PANTHER" id="PTHR38973:SF1">
    <property type="entry name" value="PLASMID PARTITION PROTEIN B"/>
    <property type="match status" value="1"/>
</dbReference>
<dbReference type="InterPro" id="IPR003115">
    <property type="entry name" value="ParB_N"/>
</dbReference>
<feature type="compositionally biased region" description="Basic and acidic residues" evidence="2">
    <location>
        <begin position="1"/>
        <end position="13"/>
    </location>
</feature>
<evidence type="ECO:0000313" key="9">
    <source>
        <dbReference type="Proteomes" id="UP000196447"/>
    </source>
</evidence>
<dbReference type="EMBL" id="MF150122">
    <property type="protein sequence ID" value="ASF81511.1"/>
    <property type="molecule type" value="Genomic_DNA"/>
</dbReference>
<evidence type="ECO:0000313" key="5">
    <source>
        <dbReference type="EMBL" id="CDM79874.1"/>
    </source>
</evidence>
<organism evidence="5">
    <name type="scientific">Klebsiella pneumoniae</name>
    <dbReference type="NCBI Taxonomy" id="573"/>
    <lineage>
        <taxon>Bacteria</taxon>
        <taxon>Pseudomonadati</taxon>
        <taxon>Pseudomonadota</taxon>
        <taxon>Gammaproteobacteria</taxon>
        <taxon>Enterobacterales</taxon>
        <taxon>Enterobacteriaceae</taxon>
        <taxon>Klebsiella/Raoultella group</taxon>
        <taxon>Klebsiella</taxon>
        <taxon>Klebsiella pneumoniae complex</taxon>
    </lineage>
</organism>
<dbReference type="Gene3D" id="1.10.10.2830">
    <property type="match status" value="1"/>
</dbReference>
<keyword evidence="1" id="KW-0238">DNA-binding</keyword>
<reference evidence="5" key="1">
    <citation type="journal article" date="2014" name="Antimicrob. Agents Chemother.">
        <title>IncH-Type Plasmid Harboring blaCTX-M-15, blaDHA-1, and qnrB4 Genes Recovered from Animal Isolates.</title>
        <authorList>
            <person name="Schluter A."/>
            <person name="Nordmann P."/>
            <person name="Bonnin R.A."/>
            <person name="Millemann Y."/>
            <person name="Eikmeyer F.G."/>
            <person name="Wibberg D."/>
            <person name="Puhler A."/>
            <person name="Poirel L."/>
        </authorList>
    </citation>
    <scope>NUCLEOTIDE SEQUENCE [LARGE SCALE GENOMIC DNA]</scope>
    <source>
        <strain evidence="5">Kp15</strain>
        <plasmid evidence="5">pENVA</plasmid>
    </source>
</reference>
<evidence type="ECO:0000313" key="10">
    <source>
        <dbReference type="Proteomes" id="UP000255239"/>
    </source>
</evidence>
<gene>
    <name evidence="5" type="primary">parB</name>
    <name evidence="7" type="ORF">B5L96_14815</name>
    <name evidence="6" type="ORF">G4V31_27015</name>
    <name evidence="4" type="ORF">KP64477b_00183</name>
    <name evidence="8" type="ORF">NCTC11679_05905</name>
    <name evidence="5" type="ORF">PENVA_0258</name>
</gene>
<evidence type="ECO:0000256" key="2">
    <source>
        <dbReference type="SAM" id="MobiDB-lite"/>
    </source>
</evidence>
<evidence type="ECO:0000313" key="6">
    <source>
        <dbReference type="EMBL" id="NGN75731.1"/>
    </source>
</evidence>
<dbReference type="EMBL" id="UGMG01000002">
    <property type="protein sequence ID" value="STX11448.1"/>
    <property type="molecule type" value="Genomic_DNA"/>
</dbReference>